<dbReference type="SMART" id="SM01234">
    <property type="entry name" value="Haemolytic"/>
    <property type="match status" value="1"/>
</dbReference>
<dbReference type="EMBL" id="CP051684">
    <property type="protein sequence ID" value="QJD92987.1"/>
    <property type="molecule type" value="Genomic_DNA"/>
</dbReference>
<sequence length="142" mass="16356">MKVLALAAIWFYQRYLSPLKGFACAFGVHTGRDSCSAYGKRVIARHGLLTGLALLKRRLSACAEVHQRHSPQRHVSARYRAQAGHCDLPCDLPHTHCEVGDACQVLECASCNTSDTSCRDWWRNWRRDRYNEKHRRKRHPRA</sequence>
<organism evidence="1 2">
    <name type="scientific">Duganella dendranthematis</name>
    <dbReference type="NCBI Taxonomy" id="2728021"/>
    <lineage>
        <taxon>Bacteria</taxon>
        <taxon>Pseudomonadati</taxon>
        <taxon>Pseudomonadota</taxon>
        <taxon>Betaproteobacteria</taxon>
        <taxon>Burkholderiales</taxon>
        <taxon>Oxalobacteraceae</taxon>
        <taxon>Telluria group</taxon>
        <taxon>Duganella</taxon>
    </lineage>
</organism>
<dbReference type="Pfam" id="PF01809">
    <property type="entry name" value="YidD"/>
    <property type="match status" value="1"/>
</dbReference>
<evidence type="ECO:0000313" key="1">
    <source>
        <dbReference type="EMBL" id="QJD92987.1"/>
    </source>
</evidence>
<protein>
    <submittedName>
        <fullName evidence="1">Membrane protein insertion efficiency factor YidD</fullName>
    </submittedName>
</protein>
<dbReference type="NCBIfam" id="TIGR00278">
    <property type="entry name" value="membrane protein insertion efficiency factor YidD"/>
    <property type="match status" value="1"/>
</dbReference>
<gene>
    <name evidence="1" type="ORF">HH213_24575</name>
</gene>
<accession>A0ABX6MJ30</accession>
<evidence type="ECO:0000313" key="2">
    <source>
        <dbReference type="Proteomes" id="UP000503117"/>
    </source>
</evidence>
<name>A0ABX6MJ30_9BURK</name>
<dbReference type="Proteomes" id="UP000503117">
    <property type="component" value="Chromosome"/>
</dbReference>
<reference evidence="1 2" key="1">
    <citation type="submission" date="2020-04" db="EMBL/GenBank/DDBJ databases">
        <title>Genome sequencing of novel species.</title>
        <authorList>
            <person name="Heo J."/>
            <person name="Kim S.-J."/>
            <person name="Kim J.-S."/>
            <person name="Hong S.-B."/>
            <person name="Kwon S.-W."/>
        </authorList>
    </citation>
    <scope>NUCLEOTIDE SEQUENCE [LARGE SCALE GENOMIC DNA]</scope>
    <source>
        <strain evidence="1 2">AF9R3</strain>
    </source>
</reference>
<dbReference type="RefSeq" id="WP_169113990.1">
    <property type="nucleotide sequence ID" value="NZ_CP051684.1"/>
</dbReference>
<dbReference type="InterPro" id="IPR002696">
    <property type="entry name" value="Membr_insert_effic_factor_YidD"/>
</dbReference>
<proteinExistence type="predicted"/>
<keyword evidence="2" id="KW-1185">Reference proteome</keyword>